<organism evidence="2">
    <name type="scientific">Brassica napus</name>
    <name type="common">Rape</name>
    <dbReference type="NCBI Taxonomy" id="3708"/>
    <lineage>
        <taxon>Eukaryota</taxon>
        <taxon>Viridiplantae</taxon>
        <taxon>Streptophyta</taxon>
        <taxon>Embryophyta</taxon>
        <taxon>Tracheophyta</taxon>
        <taxon>Spermatophyta</taxon>
        <taxon>Magnoliopsida</taxon>
        <taxon>eudicotyledons</taxon>
        <taxon>Gunneridae</taxon>
        <taxon>Pentapetalae</taxon>
        <taxon>rosids</taxon>
        <taxon>malvids</taxon>
        <taxon>Brassicales</taxon>
        <taxon>Brassicaceae</taxon>
        <taxon>Brassiceae</taxon>
        <taxon>Brassica</taxon>
    </lineage>
</organism>
<evidence type="ECO:0000256" key="1">
    <source>
        <dbReference type="SAM" id="MobiDB-lite"/>
    </source>
</evidence>
<evidence type="ECO:0000313" key="2">
    <source>
        <dbReference type="EMBL" id="CAF2145028.1"/>
    </source>
</evidence>
<dbReference type="AlphaFoldDB" id="A0A816XBP3"/>
<feature type="compositionally biased region" description="Polar residues" evidence="1">
    <location>
        <begin position="1"/>
        <end position="13"/>
    </location>
</feature>
<gene>
    <name evidence="2" type="ORF">DARMORV10_A02P42160.1</name>
</gene>
<name>A0A816XBP3_BRANA</name>
<reference evidence="2" key="1">
    <citation type="submission" date="2021-01" db="EMBL/GenBank/DDBJ databases">
        <authorList>
            <consortium name="Genoscope - CEA"/>
            <person name="William W."/>
        </authorList>
    </citation>
    <scope>NUCLEOTIDE SEQUENCE</scope>
</reference>
<dbReference type="EMBL" id="HG994356">
    <property type="protein sequence ID" value="CAF2145028.1"/>
    <property type="molecule type" value="Genomic_DNA"/>
</dbReference>
<dbReference type="Proteomes" id="UP001295469">
    <property type="component" value="Chromosome A02"/>
</dbReference>
<accession>A0A816XBP3</accession>
<sequence>SSFGSAANGTVSQGPLVETPSHNPSPRGQNQRNGSASQTHGGCSDNFSPRHFSLGTKMVTTTTTTTKVMVAGAARSKGIKTGIFAEALVGEMEMHIHKEAPQHL</sequence>
<feature type="non-terminal residue" evidence="2">
    <location>
        <position position="1"/>
    </location>
</feature>
<feature type="region of interest" description="Disordered" evidence="1">
    <location>
        <begin position="1"/>
        <end position="54"/>
    </location>
</feature>
<feature type="compositionally biased region" description="Polar residues" evidence="1">
    <location>
        <begin position="20"/>
        <end position="47"/>
    </location>
</feature>
<protein>
    <submittedName>
        <fullName evidence="2">(rape) hypothetical protein</fullName>
    </submittedName>
</protein>
<proteinExistence type="predicted"/>